<keyword evidence="3" id="KW-1185">Reference proteome</keyword>
<sequence length="462" mass="50378">MVGTQSAGAKSGNTRAFEAKHEIYWRETEHVVPGPALREDVECDLVIVGGGYTAMWTAFFLKQADPSMDIHILESEFAGAGGSGHNDGFVTPTIGHSLSALVHRFGAERAKLAYAVIGKSMLELDRFCRKHGVDAEFERTGYFQVATNEAQRAMLERDIDLIGKFGSGSAIELLDAAAAQERIGSPAIQAAFKVGGALINPHKLARGLHRVVTEMGVHVHESTKVLEVNRTSRGHVATTPLARVTAPNVLLATNAYQHQFSQFKHKVAPVWSYAAVTEPLTDKQLAQVNWPDREGFVEAGNFIVFGRLTAGNRLLFGGGKVEYHFGRGMDESKYIDSPAATAALRAVLERYFPQWRDVRFSHTYGGAVAMTREIIPHVGTLGDGVFYGHGYCGNGIALTHAAGKVLRDLILRRDTTYTNLLFVNGKEKPYPPEPFCYLGAKGLSALLAAQDRYPGLIRGQIV</sequence>
<reference evidence="3" key="1">
    <citation type="journal article" date="2019" name="Int. J. Syst. Evol. Microbiol.">
        <title>The Global Catalogue of Microorganisms (GCM) 10K type strain sequencing project: providing services to taxonomists for standard genome sequencing and annotation.</title>
        <authorList>
            <consortium name="The Broad Institute Genomics Platform"/>
            <consortium name="The Broad Institute Genome Sequencing Center for Infectious Disease"/>
            <person name="Wu L."/>
            <person name="Ma J."/>
        </authorList>
    </citation>
    <scope>NUCLEOTIDE SEQUENCE [LARGE SCALE GENOMIC DNA]</scope>
    <source>
        <strain evidence="3">IBRC-M 10490</strain>
    </source>
</reference>
<dbReference type="RefSeq" id="WP_378564122.1">
    <property type="nucleotide sequence ID" value="NZ_JBHSDL010000018.1"/>
</dbReference>
<dbReference type="SUPFAM" id="SSF51905">
    <property type="entry name" value="FAD/NAD(P)-binding domain"/>
    <property type="match status" value="1"/>
</dbReference>
<protein>
    <submittedName>
        <fullName evidence="2">NAD(P)/FAD-dependent oxidoreductase</fullName>
        <ecNumber evidence="2">1.-.-.-</ecNumber>
    </submittedName>
</protein>
<dbReference type="EMBL" id="JBHSDL010000018">
    <property type="protein sequence ID" value="MFC4376067.1"/>
    <property type="molecule type" value="Genomic_DNA"/>
</dbReference>
<accession>A0ABV8VMI7</accession>
<dbReference type="Pfam" id="PF01266">
    <property type="entry name" value="DAO"/>
    <property type="match status" value="1"/>
</dbReference>
<dbReference type="InterPro" id="IPR036188">
    <property type="entry name" value="FAD/NAD-bd_sf"/>
</dbReference>
<dbReference type="InterPro" id="IPR006076">
    <property type="entry name" value="FAD-dep_OxRdtase"/>
</dbReference>
<evidence type="ECO:0000259" key="1">
    <source>
        <dbReference type="Pfam" id="PF01266"/>
    </source>
</evidence>
<keyword evidence="2" id="KW-0560">Oxidoreductase</keyword>
<organism evidence="2 3">
    <name type="scientific">Nocardia halotolerans</name>
    <dbReference type="NCBI Taxonomy" id="1755878"/>
    <lineage>
        <taxon>Bacteria</taxon>
        <taxon>Bacillati</taxon>
        <taxon>Actinomycetota</taxon>
        <taxon>Actinomycetes</taxon>
        <taxon>Mycobacteriales</taxon>
        <taxon>Nocardiaceae</taxon>
        <taxon>Nocardia</taxon>
    </lineage>
</organism>
<dbReference type="GO" id="GO:0016491">
    <property type="term" value="F:oxidoreductase activity"/>
    <property type="evidence" value="ECO:0007669"/>
    <property type="project" value="UniProtKB-KW"/>
</dbReference>
<dbReference type="Proteomes" id="UP001595844">
    <property type="component" value="Unassembled WGS sequence"/>
</dbReference>
<comment type="caution">
    <text evidence="2">The sequence shown here is derived from an EMBL/GenBank/DDBJ whole genome shotgun (WGS) entry which is preliminary data.</text>
</comment>
<feature type="domain" description="FAD dependent oxidoreductase" evidence="1">
    <location>
        <begin position="44"/>
        <end position="409"/>
    </location>
</feature>
<dbReference type="Gene3D" id="3.30.9.10">
    <property type="entry name" value="D-Amino Acid Oxidase, subunit A, domain 2"/>
    <property type="match status" value="1"/>
</dbReference>
<gene>
    <name evidence="2" type="ORF">ACFO5K_18350</name>
</gene>
<dbReference type="PANTHER" id="PTHR13847:SF281">
    <property type="entry name" value="FAD DEPENDENT OXIDOREDUCTASE DOMAIN-CONTAINING PROTEIN"/>
    <property type="match status" value="1"/>
</dbReference>
<dbReference type="Gene3D" id="3.50.50.60">
    <property type="entry name" value="FAD/NAD(P)-binding domain"/>
    <property type="match status" value="1"/>
</dbReference>
<dbReference type="EC" id="1.-.-.-" evidence="2"/>
<dbReference type="PANTHER" id="PTHR13847">
    <property type="entry name" value="SARCOSINE DEHYDROGENASE-RELATED"/>
    <property type="match status" value="1"/>
</dbReference>
<proteinExistence type="predicted"/>
<evidence type="ECO:0000313" key="3">
    <source>
        <dbReference type="Proteomes" id="UP001595844"/>
    </source>
</evidence>
<name>A0ABV8VMI7_9NOCA</name>
<evidence type="ECO:0000313" key="2">
    <source>
        <dbReference type="EMBL" id="MFC4376067.1"/>
    </source>
</evidence>